<evidence type="ECO:0000313" key="2">
    <source>
        <dbReference type="EMBL" id="KAK2079527.1"/>
    </source>
</evidence>
<dbReference type="SUPFAM" id="SSF55729">
    <property type="entry name" value="Acyl-CoA N-acyltransferases (Nat)"/>
    <property type="match status" value="1"/>
</dbReference>
<dbReference type="EMBL" id="JASFZW010000002">
    <property type="protein sequence ID" value="KAK2079527.1"/>
    <property type="molecule type" value="Genomic_DNA"/>
</dbReference>
<accession>A0AAD9INV9</accession>
<dbReference type="Proteomes" id="UP001255856">
    <property type="component" value="Unassembled WGS sequence"/>
</dbReference>
<feature type="domain" description="N-acetyltransferase" evidence="1">
    <location>
        <begin position="1"/>
        <end position="121"/>
    </location>
</feature>
<dbReference type="Gene3D" id="3.40.630.30">
    <property type="match status" value="1"/>
</dbReference>
<dbReference type="InterPro" id="IPR016181">
    <property type="entry name" value="Acyl_CoA_acyltransferase"/>
</dbReference>
<keyword evidence="3" id="KW-1185">Reference proteome</keyword>
<comment type="caution">
    <text evidence="2">The sequence shown here is derived from an EMBL/GenBank/DDBJ whole genome shotgun (WGS) entry which is preliminary data.</text>
</comment>
<dbReference type="PANTHER" id="PTHR47876">
    <property type="entry name" value="OS08G0260000 PROTEIN"/>
    <property type="match status" value="1"/>
</dbReference>
<gene>
    <name evidence="2" type="ORF">QBZ16_001921</name>
</gene>
<sequence>MQLPGELAGEEELVIGCLDVCLGARLPSEALVGRRPPTPAQRAYISNVCVAPGARRRGVARALMRGALAAAAAAGARDAYVHVQASNPAALRLYRDRCGFVEEQREAAGKPGQRLLLHCSL</sequence>
<dbReference type="AlphaFoldDB" id="A0AAD9INV9"/>
<evidence type="ECO:0000313" key="3">
    <source>
        <dbReference type="Proteomes" id="UP001255856"/>
    </source>
</evidence>
<name>A0AAD9INV9_PROWI</name>
<reference evidence="2" key="1">
    <citation type="submission" date="2021-01" db="EMBL/GenBank/DDBJ databases">
        <authorList>
            <person name="Eckstrom K.M.E."/>
        </authorList>
    </citation>
    <scope>NUCLEOTIDE SEQUENCE</scope>
    <source>
        <strain evidence="2">UVCC 0001</strain>
    </source>
</reference>
<evidence type="ECO:0000259" key="1">
    <source>
        <dbReference type="PROSITE" id="PS51186"/>
    </source>
</evidence>
<protein>
    <recommendedName>
        <fullName evidence="1">N-acetyltransferase domain-containing protein</fullName>
    </recommendedName>
</protein>
<dbReference type="Pfam" id="PF00583">
    <property type="entry name" value="Acetyltransf_1"/>
    <property type="match status" value="1"/>
</dbReference>
<dbReference type="InterPro" id="IPR000182">
    <property type="entry name" value="GNAT_dom"/>
</dbReference>
<dbReference type="PANTHER" id="PTHR47876:SF2">
    <property type="entry name" value="GCN5-RELATED N-ACETYLTRANSFERASE 7, CHLOROPLASTIC"/>
    <property type="match status" value="1"/>
</dbReference>
<proteinExistence type="predicted"/>
<dbReference type="PROSITE" id="PS51186">
    <property type="entry name" value="GNAT"/>
    <property type="match status" value="1"/>
</dbReference>
<dbReference type="GO" id="GO:0016747">
    <property type="term" value="F:acyltransferase activity, transferring groups other than amino-acyl groups"/>
    <property type="evidence" value="ECO:0007669"/>
    <property type="project" value="InterPro"/>
</dbReference>
<organism evidence="2 3">
    <name type="scientific">Prototheca wickerhamii</name>
    <dbReference type="NCBI Taxonomy" id="3111"/>
    <lineage>
        <taxon>Eukaryota</taxon>
        <taxon>Viridiplantae</taxon>
        <taxon>Chlorophyta</taxon>
        <taxon>core chlorophytes</taxon>
        <taxon>Trebouxiophyceae</taxon>
        <taxon>Chlorellales</taxon>
        <taxon>Chlorellaceae</taxon>
        <taxon>Prototheca</taxon>
    </lineage>
</organism>